<evidence type="ECO:0000259" key="3">
    <source>
        <dbReference type="PROSITE" id="PS50177"/>
    </source>
</evidence>
<evidence type="ECO:0000313" key="4">
    <source>
        <dbReference type="EMBL" id="KAG9390769.1"/>
    </source>
</evidence>
<evidence type="ECO:0000256" key="2">
    <source>
        <dbReference type="RuleBase" id="RU369002"/>
    </source>
</evidence>
<dbReference type="InterPro" id="IPR018222">
    <property type="entry name" value="Nuclear_transport_factor_2_euk"/>
</dbReference>
<keyword evidence="2" id="KW-0653">Protein transport</keyword>
<dbReference type="Pfam" id="PF02136">
    <property type="entry name" value="NTF2"/>
    <property type="match status" value="1"/>
</dbReference>
<accession>A0A8J6AZ30</accession>
<dbReference type="PROSITE" id="PS50177">
    <property type="entry name" value="NTF2_DOMAIN"/>
    <property type="match status" value="1"/>
</dbReference>
<dbReference type="InterPro" id="IPR002075">
    <property type="entry name" value="NTF2_dom"/>
</dbReference>
<name>A0A8J6AZ30_9EUKA</name>
<dbReference type="EMBL" id="JAHDYR010000062">
    <property type="protein sequence ID" value="KAG9390769.1"/>
    <property type="molecule type" value="Genomic_DNA"/>
</dbReference>
<dbReference type="PANTHER" id="PTHR12612">
    <property type="entry name" value="NUCLEAR TRANSPORT FACTOR 2"/>
    <property type="match status" value="1"/>
</dbReference>
<dbReference type="Gene3D" id="3.10.450.50">
    <property type="match status" value="1"/>
</dbReference>
<dbReference type="Proteomes" id="UP000717585">
    <property type="component" value="Unassembled WGS sequence"/>
</dbReference>
<protein>
    <recommendedName>
        <fullName evidence="2">Nuclear transport factor 2</fullName>
        <shortName evidence="2">NTF-2</shortName>
    </recommendedName>
</protein>
<dbReference type="GO" id="GO:0006606">
    <property type="term" value="P:protein import into nucleus"/>
    <property type="evidence" value="ECO:0007669"/>
    <property type="project" value="UniProtKB-ARBA"/>
</dbReference>
<dbReference type="GO" id="GO:0005635">
    <property type="term" value="C:nuclear envelope"/>
    <property type="evidence" value="ECO:0007669"/>
    <property type="project" value="UniProtKB-ARBA"/>
</dbReference>
<keyword evidence="2" id="KW-0813">Transport</keyword>
<reference evidence="4" key="1">
    <citation type="submission" date="2021-05" db="EMBL/GenBank/DDBJ databases">
        <title>A free-living protist that lacks canonical eukaryotic 1 DNA replication and segregation systems.</title>
        <authorList>
            <person name="Salas-Leiva D.E."/>
            <person name="Tromer E.C."/>
            <person name="Curtis B.A."/>
            <person name="Jerlstrom-Hultqvist J."/>
            <person name="Kolisko M."/>
            <person name="Yi Z."/>
            <person name="Salas-Leiva J.S."/>
            <person name="Gallot-Lavallee L."/>
            <person name="Kops G.J.P.L."/>
            <person name="Archibald J.M."/>
            <person name="Simpson A.G.B."/>
            <person name="Roger A.J."/>
        </authorList>
    </citation>
    <scope>NUCLEOTIDE SEQUENCE</scope>
    <source>
        <strain evidence="4">BICM</strain>
    </source>
</reference>
<keyword evidence="5" id="KW-1185">Reference proteome</keyword>
<dbReference type="AlphaFoldDB" id="A0A8J6AZ30"/>
<gene>
    <name evidence="4" type="ORF">J8273_7022</name>
</gene>
<comment type="function">
    <text evidence="2">Has a role in nuclear-cytoplasmic transport of proteins and mRNAs.</text>
</comment>
<evidence type="ECO:0000256" key="1">
    <source>
        <dbReference type="ARBA" id="ARBA00022490"/>
    </source>
</evidence>
<dbReference type="FunFam" id="3.10.450.50:FF:000005">
    <property type="entry name" value="Nuclear transport factor 2"/>
    <property type="match status" value="1"/>
</dbReference>
<organism evidence="4 5">
    <name type="scientific">Carpediemonas membranifera</name>
    <dbReference type="NCBI Taxonomy" id="201153"/>
    <lineage>
        <taxon>Eukaryota</taxon>
        <taxon>Metamonada</taxon>
        <taxon>Carpediemonas-like organisms</taxon>
        <taxon>Carpediemonas</taxon>
    </lineage>
</organism>
<evidence type="ECO:0000313" key="5">
    <source>
        <dbReference type="Proteomes" id="UP000717585"/>
    </source>
</evidence>
<dbReference type="InterPro" id="IPR045875">
    <property type="entry name" value="NTF2"/>
</dbReference>
<dbReference type="GO" id="GO:0005737">
    <property type="term" value="C:cytoplasm"/>
    <property type="evidence" value="ECO:0007669"/>
    <property type="project" value="UniProtKB-SubCell"/>
</dbReference>
<comment type="caution">
    <text evidence="4">The sequence shown here is derived from an EMBL/GenBank/DDBJ whole genome shotgun (WGS) entry which is preliminary data.</text>
</comment>
<dbReference type="CDD" id="cd00780">
    <property type="entry name" value="NTF2"/>
    <property type="match status" value="1"/>
</dbReference>
<proteinExistence type="predicted"/>
<keyword evidence="2" id="KW-0539">Nucleus</keyword>
<sequence length="125" mass="14117">MDELNQVATAFVKYYYEKFDTNRSDLLSLYQPDAMLTFSGDRAQGPEAIMKKLNSLSFRKIAHDIAGLNIQVQPTFNNGMLVVVSGQLIADDDSDHPLMFSQVFTLNNANGQWFILNDVFNLSFV</sequence>
<dbReference type="OrthoDB" id="6507044at2759"/>
<dbReference type="GO" id="GO:0051028">
    <property type="term" value="P:mRNA transport"/>
    <property type="evidence" value="ECO:0007669"/>
    <property type="project" value="UniProtKB-UniRule"/>
</dbReference>
<feature type="domain" description="NTF2" evidence="3">
    <location>
        <begin position="7"/>
        <end position="122"/>
    </location>
</feature>
<keyword evidence="1 2" id="KW-0963">Cytoplasm</keyword>
<dbReference type="SUPFAM" id="SSF54427">
    <property type="entry name" value="NTF2-like"/>
    <property type="match status" value="1"/>
</dbReference>
<dbReference type="InterPro" id="IPR032710">
    <property type="entry name" value="NTF2-like_dom_sf"/>
</dbReference>
<comment type="subcellular location">
    <subcellularLocation>
        <location evidence="2">Cytoplasm</location>
    </subcellularLocation>
    <subcellularLocation>
        <location evidence="2">Nucleus</location>
    </subcellularLocation>
</comment>